<organism evidence="4 5">
    <name type="scientific">Lignipirellula cremea</name>
    <dbReference type="NCBI Taxonomy" id="2528010"/>
    <lineage>
        <taxon>Bacteria</taxon>
        <taxon>Pseudomonadati</taxon>
        <taxon>Planctomycetota</taxon>
        <taxon>Planctomycetia</taxon>
        <taxon>Pirellulales</taxon>
        <taxon>Pirellulaceae</taxon>
        <taxon>Lignipirellula</taxon>
    </lineage>
</organism>
<dbReference type="SUPFAM" id="SSF56954">
    <property type="entry name" value="Outer membrane efflux proteins (OEP)"/>
    <property type="match status" value="1"/>
</dbReference>
<dbReference type="Proteomes" id="UP000317648">
    <property type="component" value="Chromosome"/>
</dbReference>
<keyword evidence="3" id="KW-1133">Transmembrane helix</keyword>
<dbReference type="EMBL" id="CP036433">
    <property type="protein sequence ID" value="QDU98696.1"/>
    <property type="molecule type" value="Genomic_DNA"/>
</dbReference>
<accession>A0A518E3M5</accession>
<reference evidence="4 5" key="1">
    <citation type="submission" date="2019-02" db="EMBL/GenBank/DDBJ databases">
        <title>Deep-cultivation of Planctomycetes and their phenomic and genomic characterization uncovers novel biology.</title>
        <authorList>
            <person name="Wiegand S."/>
            <person name="Jogler M."/>
            <person name="Boedeker C."/>
            <person name="Pinto D."/>
            <person name="Vollmers J."/>
            <person name="Rivas-Marin E."/>
            <person name="Kohn T."/>
            <person name="Peeters S.H."/>
            <person name="Heuer A."/>
            <person name="Rast P."/>
            <person name="Oberbeckmann S."/>
            <person name="Bunk B."/>
            <person name="Jeske O."/>
            <person name="Meyerdierks A."/>
            <person name="Storesund J.E."/>
            <person name="Kallscheuer N."/>
            <person name="Luecker S."/>
            <person name="Lage O.M."/>
            <person name="Pohl T."/>
            <person name="Merkel B.J."/>
            <person name="Hornburger P."/>
            <person name="Mueller R.-W."/>
            <person name="Bruemmer F."/>
            <person name="Labrenz M."/>
            <person name="Spormann A.M."/>
            <person name="Op den Camp H."/>
            <person name="Overmann J."/>
            <person name="Amann R."/>
            <person name="Jetten M.S.M."/>
            <person name="Mascher T."/>
            <person name="Medema M.H."/>
            <person name="Devos D.P."/>
            <person name="Kaster A.-K."/>
            <person name="Ovreas L."/>
            <person name="Rohde M."/>
            <person name="Galperin M.Y."/>
            <person name="Jogler C."/>
        </authorList>
    </citation>
    <scope>NUCLEOTIDE SEQUENCE [LARGE SCALE GENOMIC DNA]</scope>
    <source>
        <strain evidence="4 5">Pla85_3_4</strain>
    </source>
</reference>
<evidence type="ECO:0000256" key="2">
    <source>
        <dbReference type="SAM" id="MobiDB-lite"/>
    </source>
</evidence>
<feature type="transmembrane region" description="Helical" evidence="3">
    <location>
        <begin position="21"/>
        <end position="42"/>
    </location>
</feature>
<dbReference type="PANTHER" id="PTHR30203">
    <property type="entry name" value="OUTER MEMBRANE CATION EFFLUX PROTEIN"/>
    <property type="match status" value="1"/>
</dbReference>
<sequence>MTNLPNLHCARRRSRRSVLDGLPAAVGACASTATLLGVLFLAGCTVPQIGAIPLCQVNCELTERTSHEVLCAPPCTFVLPPDVSLEDGVTEDEAVAVALSNNSTFQATLTQLGMAEGDLIQAGLLTNPSFTTFIPVGVKQWEWTLYLPIEAFVLRPQRLSLASNQYESMAQQLVQNGLTLVRDVRVAHADLAVALAQWELSQEAVKTRQNIADLTEKRLARGDISKLEEITAQVDALNSQATTALLEQSVVVAESRLSQLMGLPLDHEPLYADLTPPTSLGELDVQALTENALARRPDIAAANWSVSAATHRAQLARWQFLRLDFVADANGSGEKGFELGPGLRFDIPIFNRNQGGVVRADAELTQTMYARDAVKEQVIQEVRAASAQWRQTLRQLAILEKQVDPALKKSLQITQKGFTSGGADYLLVLQATTQYFDSRARILDQKASLLRARAELERSIGGSLAAAAPGSPQMPEMLPPPVLISPTPVGPAPLGGWPDPPLPEALEEIEPDARP</sequence>
<dbReference type="InterPro" id="IPR010131">
    <property type="entry name" value="MdtP/NodT-like"/>
</dbReference>
<dbReference type="OrthoDB" id="257841at2"/>
<dbReference type="AlphaFoldDB" id="A0A518E3M5"/>
<dbReference type="Gene3D" id="1.20.1600.10">
    <property type="entry name" value="Outer membrane efflux proteins (OEP)"/>
    <property type="match status" value="1"/>
</dbReference>
<dbReference type="GO" id="GO:0015562">
    <property type="term" value="F:efflux transmembrane transporter activity"/>
    <property type="evidence" value="ECO:0007669"/>
    <property type="project" value="InterPro"/>
</dbReference>
<dbReference type="KEGG" id="lcre:Pla8534_65690"/>
<dbReference type="RefSeq" id="WP_145058157.1">
    <property type="nucleotide sequence ID" value="NZ_CP036433.1"/>
</dbReference>
<name>A0A518E3M5_9BACT</name>
<evidence type="ECO:0000313" key="5">
    <source>
        <dbReference type="Proteomes" id="UP000317648"/>
    </source>
</evidence>
<evidence type="ECO:0000256" key="3">
    <source>
        <dbReference type="SAM" id="Phobius"/>
    </source>
</evidence>
<evidence type="ECO:0000256" key="1">
    <source>
        <dbReference type="ARBA" id="ARBA00007613"/>
    </source>
</evidence>
<evidence type="ECO:0000313" key="4">
    <source>
        <dbReference type="EMBL" id="QDU98696.1"/>
    </source>
</evidence>
<dbReference type="Pfam" id="PF02321">
    <property type="entry name" value="OEP"/>
    <property type="match status" value="2"/>
</dbReference>
<gene>
    <name evidence="4" type="primary">czcC_4</name>
    <name evidence="4" type="ORF">Pla8534_65690</name>
</gene>
<dbReference type="InterPro" id="IPR003423">
    <property type="entry name" value="OMP_efflux"/>
</dbReference>
<feature type="region of interest" description="Disordered" evidence="2">
    <location>
        <begin position="466"/>
        <end position="515"/>
    </location>
</feature>
<keyword evidence="3" id="KW-0812">Transmembrane</keyword>
<keyword evidence="5" id="KW-1185">Reference proteome</keyword>
<keyword evidence="3" id="KW-0472">Membrane</keyword>
<feature type="compositionally biased region" description="Acidic residues" evidence="2">
    <location>
        <begin position="505"/>
        <end position="515"/>
    </location>
</feature>
<dbReference type="PANTHER" id="PTHR30203:SF24">
    <property type="entry name" value="BLR4935 PROTEIN"/>
    <property type="match status" value="1"/>
</dbReference>
<feature type="compositionally biased region" description="Pro residues" evidence="2">
    <location>
        <begin position="477"/>
        <end position="491"/>
    </location>
</feature>
<proteinExistence type="inferred from homology"/>
<protein>
    <submittedName>
        <fullName evidence="4">Cobalt-zinc-cadmium resistance protein CzcC</fullName>
    </submittedName>
</protein>
<comment type="similarity">
    <text evidence="1">Belongs to the outer membrane factor (OMF) (TC 1.B.17) family.</text>
</comment>